<keyword evidence="6" id="KW-0326">Glycosidase</keyword>
<keyword evidence="4 5" id="KW-0234">DNA repair</keyword>
<dbReference type="EC" id="3.2.2.-" evidence="5"/>
<dbReference type="CDD" id="cd00540">
    <property type="entry name" value="AAG"/>
    <property type="match status" value="1"/>
</dbReference>
<gene>
    <name evidence="6" type="ORF">ACFOD6_07740</name>
</gene>
<evidence type="ECO:0000313" key="7">
    <source>
        <dbReference type="Proteomes" id="UP001595445"/>
    </source>
</evidence>
<reference evidence="7" key="1">
    <citation type="journal article" date="2019" name="Int. J. Syst. Evol. Microbiol.">
        <title>The Global Catalogue of Microorganisms (GCM) 10K type strain sequencing project: providing services to taxonomists for standard genome sequencing and annotation.</title>
        <authorList>
            <consortium name="The Broad Institute Genomics Platform"/>
            <consortium name="The Broad Institute Genome Sequencing Center for Infectious Disease"/>
            <person name="Wu L."/>
            <person name="Ma J."/>
        </authorList>
    </citation>
    <scope>NUCLEOTIDE SEQUENCE [LARGE SCALE GENOMIC DNA]</scope>
    <source>
        <strain evidence="7">KCTC 62102</strain>
    </source>
</reference>
<proteinExistence type="inferred from homology"/>
<name>A0ABV7DTP3_9RHOB</name>
<evidence type="ECO:0000256" key="5">
    <source>
        <dbReference type="HAMAP-Rule" id="MF_00527"/>
    </source>
</evidence>
<organism evidence="6 7">
    <name type="scientific">Tabrizicola soli</name>
    <dbReference type="NCBI Taxonomy" id="2185115"/>
    <lineage>
        <taxon>Bacteria</taxon>
        <taxon>Pseudomonadati</taxon>
        <taxon>Pseudomonadota</taxon>
        <taxon>Alphaproteobacteria</taxon>
        <taxon>Rhodobacterales</taxon>
        <taxon>Paracoccaceae</taxon>
        <taxon>Tabrizicola</taxon>
    </lineage>
</organism>
<keyword evidence="7" id="KW-1185">Reference proteome</keyword>
<dbReference type="InterPro" id="IPR036995">
    <property type="entry name" value="MPG_sf"/>
</dbReference>
<dbReference type="PANTHER" id="PTHR10429:SF0">
    <property type="entry name" value="DNA-3-METHYLADENINE GLYCOSYLASE"/>
    <property type="match status" value="1"/>
</dbReference>
<dbReference type="Pfam" id="PF02245">
    <property type="entry name" value="Pur_DNA_glyco"/>
    <property type="match status" value="1"/>
</dbReference>
<protein>
    <recommendedName>
        <fullName evidence="5">Putative 3-methyladenine DNA glycosylase</fullName>
        <ecNumber evidence="5">3.2.2.-</ecNumber>
    </recommendedName>
</protein>
<accession>A0ABV7DTP3</accession>
<evidence type="ECO:0000256" key="2">
    <source>
        <dbReference type="ARBA" id="ARBA00022763"/>
    </source>
</evidence>
<dbReference type="PANTHER" id="PTHR10429">
    <property type="entry name" value="DNA-3-METHYLADENINE GLYCOSYLASE"/>
    <property type="match status" value="1"/>
</dbReference>
<evidence type="ECO:0000256" key="4">
    <source>
        <dbReference type="ARBA" id="ARBA00023204"/>
    </source>
</evidence>
<dbReference type="InterPro" id="IPR011034">
    <property type="entry name" value="Formyl_transferase-like_C_sf"/>
</dbReference>
<evidence type="ECO:0000256" key="3">
    <source>
        <dbReference type="ARBA" id="ARBA00022801"/>
    </source>
</evidence>
<dbReference type="HAMAP" id="MF_00527">
    <property type="entry name" value="3MGH"/>
    <property type="match status" value="1"/>
</dbReference>
<dbReference type="Proteomes" id="UP001595445">
    <property type="component" value="Unassembled WGS sequence"/>
</dbReference>
<dbReference type="RefSeq" id="WP_242070130.1">
    <property type="nucleotide sequence ID" value="NZ_JAEACP010000008.1"/>
</dbReference>
<dbReference type="SUPFAM" id="SSF50486">
    <property type="entry name" value="FMT C-terminal domain-like"/>
    <property type="match status" value="1"/>
</dbReference>
<dbReference type="GO" id="GO:0016798">
    <property type="term" value="F:hydrolase activity, acting on glycosyl bonds"/>
    <property type="evidence" value="ECO:0007669"/>
    <property type="project" value="UniProtKB-KW"/>
</dbReference>
<evidence type="ECO:0000313" key="6">
    <source>
        <dbReference type="EMBL" id="MFC3085939.1"/>
    </source>
</evidence>
<dbReference type="InterPro" id="IPR003180">
    <property type="entry name" value="MPG"/>
</dbReference>
<dbReference type="NCBIfam" id="TIGR00567">
    <property type="entry name" value="3mg"/>
    <property type="match status" value="1"/>
</dbReference>
<dbReference type="NCBIfam" id="NF002003">
    <property type="entry name" value="PRK00802.1-3"/>
    <property type="match status" value="1"/>
</dbReference>
<comment type="caution">
    <text evidence="6">The sequence shown here is derived from an EMBL/GenBank/DDBJ whole genome shotgun (WGS) entry which is preliminary data.</text>
</comment>
<evidence type="ECO:0000256" key="1">
    <source>
        <dbReference type="ARBA" id="ARBA00009232"/>
    </source>
</evidence>
<dbReference type="Gene3D" id="3.10.300.10">
    <property type="entry name" value="Methylpurine-DNA glycosylase (MPG)"/>
    <property type="match status" value="1"/>
</dbReference>
<keyword evidence="2 5" id="KW-0227">DNA damage</keyword>
<comment type="similarity">
    <text evidence="1 5">Belongs to the DNA glycosylase MPG family.</text>
</comment>
<dbReference type="EMBL" id="JBHRSM010000013">
    <property type="protein sequence ID" value="MFC3085939.1"/>
    <property type="molecule type" value="Genomic_DNA"/>
</dbReference>
<keyword evidence="3 5" id="KW-0378">Hydrolase</keyword>
<sequence>MAAVPIGGEMDFDQDVVTLARTLLGARLVVRGAGGTVLETEAYGRDDPASHSFRGPTLRNAAMFGPPGTVYVYLSYGCHLCLNVVGRPGEAVLLRALCPEVGVEEMARRRGLPPDSPRLASGPGRLGQALGLELRDSGKRFGADGFVLLPAAGPLPFLEGPRIGISRATDLPWRFGLAGAAGISRPFPALSAIRGRTG</sequence>